<feature type="coiled-coil region" evidence="1">
    <location>
        <begin position="115"/>
        <end position="150"/>
    </location>
</feature>
<proteinExistence type="predicted"/>
<dbReference type="EMBL" id="RRCT01000008">
    <property type="protein sequence ID" value="RQW74546.1"/>
    <property type="molecule type" value="Genomic_DNA"/>
</dbReference>
<dbReference type="OrthoDB" id="1495383at2"/>
<evidence type="ECO:0000313" key="3">
    <source>
        <dbReference type="Proteomes" id="UP000274033"/>
    </source>
</evidence>
<keyword evidence="1" id="KW-0175">Coiled coil</keyword>
<comment type="caution">
    <text evidence="2">The sequence shown here is derived from an EMBL/GenBank/DDBJ whole genome shotgun (WGS) entry which is preliminary data.</text>
</comment>
<organism evidence="2 3">
    <name type="scientific">Lysinibacillus composti</name>
    <dbReference type="NCBI Taxonomy" id="720633"/>
    <lineage>
        <taxon>Bacteria</taxon>
        <taxon>Bacillati</taxon>
        <taxon>Bacillota</taxon>
        <taxon>Bacilli</taxon>
        <taxon>Bacillales</taxon>
        <taxon>Bacillaceae</taxon>
        <taxon>Lysinibacillus</taxon>
    </lineage>
</organism>
<name>A0A3N9URM9_9BACI</name>
<keyword evidence="3" id="KW-1185">Reference proteome</keyword>
<dbReference type="AlphaFoldDB" id="A0A3N9URM9"/>
<sequence>MFCLEVCCVEIVTENLYFQNLDKRLAHLSQEQVVELIRKYYDGVKVNNLLKEYDIKINTSMFYTIFPPIMTDEKCNHCKGTVVIPWESKSKSTYINEKEKYCIQCGHTRTWYCQCQYCEEERKRARLEAEEEKRQLLERKKATLANLLDEKNWTLHEEQNLTLEDRLFLSVILRSSLSENTMFIEPLKHKAHLLAPTIEFQAEIVKTLTARKIIVPHQLSDINAFDIVFEDDDEKVRYSTYDVRYRINVKGIDNNYDAMIKRILYPDFSGDEDFKMFCYDMWKKLALKECIEYLLYQMQRVGYSFSPGEKTIRVFEYLLEHYSVAQIYGIIFSSVAKSTQRYQSGEITKKHAANLVITACEGYGQRAISQNWKLSNYSRIKDLPETYISQILYTTIMRIGELGFIEKPNPNF</sequence>
<dbReference type="Proteomes" id="UP000274033">
    <property type="component" value="Unassembled WGS sequence"/>
</dbReference>
<accession>A0A3N9URM9</accession>
<reference evidence="2 3" key="1">
    <citation type="journal article" date="2013" name="J. Microbiol.">
        <title>Lysinibacillus chungkukjangi sp. nov., isolated from Chungkukjang, Korean fermented soybean food.</title>
        <authorList>
            <person name="Kim S.J."/>
            <person name="Jang Y.H."/>
            <person name="Hamada M."/>
            <person name="Ahn J.H."/>
            <person name="Weon H.Y."/>
            <person name="Suzuki K."/>
            <person name="Whang K.S."/>
            <person name="Kwon S.W."/>
        </authorList>
    </citation>
    <scope>NUCLEOTIDE SEQUENCE [LARGE SCALE GENOMIC DNA]</scope>
    <source>
        <strain evidence="2 3">MCCC 1A12701</strain>
    </source>
</reference>
<gene>
    <name evidence="2" type="ORF">EBB45_09920</name>
</gene>
<evidence type="ECO:0000313" key="2">
    <source>
        <dbReference type="EMBL" id="RQW74546.1"/>
    </source>
</evidence>
<protein>
    <submittedName>
        <fullName evidence="2">Uncharacterized protein</fullName>
    </submittedName>
</protein>
<evidence type="ECO:0000256" key="1">
    <source>
        <dbReference type="SAM" id="Coils"/>
    </source>
</evidence>